<evidence type="ECO:0000313" key="3">
    <source>
        <dbReference type="Proteomes" id="UP001610334"/>
    </source>
</evidence>
<proteinExistence type="predicted"/>
<dbReference type="Proteomes" id="UP001610334">
    <property type="component" value="Unassembled WGS sequence"/>
</dbReference>
<dbReference type="PROSITE" id="PS50181">
    <property type="entry name" value="FBOX"/>
    <property type="match status" value="1"/>
</dbReference>
<keyword evidence="3" id="KW-1185">Reference proteome</keyword>
<reference evidence="2 3" key="1">
    <citation type="submission" date="2024-07" db="EMBL/GenBank/DDBJ databases">
        <title>Section-level genome sequencing and comparative genomics of Aspergillus sections Usti and Cavernicolus.</title>
        <authorList>
            <consortium name="Lawrence Berkeley National Laboratory"/>
            <person name="Nybo J.L."/>
            <person name="Vesth T.C."/>
            <person name="Theobald S."/>
            <person name="Frisvad J.C."/>
            <person name="Larsen T.O."/>
            <person name="Kjaerboelling I."/>
            <person name="Rothschild-Mancinelli K."/>
            <person name="Lyhne E.K."/>
            <person name="Kogle M.E."/>
            <person name="Barry K."/>
            <person name="Clum A."/>
            <person name="Na H."/>
            <person name="Ledsgaard L."/>
            <person name="Lin J."/>
            <person name="Lipzen A."/>
            <person name="Kuo A."/>
            <person name="Riley R."/>
            <person name="Mondo S."/>
            <person name="Labutti K."/>
            <person name="Haridas S."/>
            <person name="Pangalinan J."/>
            <person name="Salamov A.A."/>
            <person name="Simmons B.A."/>
            <person name="Magnuson J.K."/>
            <person name="Chen J."/>
            <person name="Drula E."/>
            <person name="Henrissat B."/>
            <person name="Wiebenga A."/>
            <person name="Lubbers R.J."/>
            <person name="Gomes A.C."/>
            <person name="Makela M.R."/>
            <person name="Stajich J."/>
            <person name="Grigoriev I.V."/>
            <person name="Mortensen U.H."/>
            <person name="De Vries R.P."/>
            <person name="Baker S.E."/>
            <person name="Andersen M.R."/>
        </authorList>
    </citation>
    <scope>NUCLEOTIDE SEQUENCE [LARGE SCALE GENOMIC DNA]</scope>
    <source>
        <strain evidence="2 3">CBS 588.65</strain>
    </source>
</reference>
<dbReference type="InterPro" id="IPR001810">
    <property type="entry name" value="F-box_dom"/>
</dbReference>
<protein>
    <recommendedName>
        <fullName evidence="1">F-box domain-containing protein</fullName>
    </recommendedName>
</protein>
<dbReference type="InterPro" id="IPR036047">
    <property type="entry name" value="F-box-like_dom_sf"/>
</dbReference>
<feature type="domain" description="F-box" evidence="1">
    <location>
        <begin position="203"/>
        <end position="251"/>
    </location>
</feature>
<name>A0ABR4HUY9_9EURO</name>
<comment type="caution">
    <text evidence="2">The sequence shown here is derived from an EMBL/GenBank/DDBJ whole genome shotgun (WGS) entry which is preliminary data.</text>
</comment>
<dbReference type="EMBL" id="JBFXLT010000011">
    <property type="protein sequence ID" value="KAL2819182.1"/>
    <property type="molecule type" value="Genomic_DNA"/>
</dbReference>
<accession>A0ABR4HUY9</accession>
<evidence type="ECO:0000259" key="1">
    <source>
        <dbReference type="PROSITE" id="PS50181"/>
    </source>
</evidence>
<evidence type="ECO:0000313" key="2">
    <source>
        <dbReference type="EMBL" id="KAL2819182.1"/>
    </source>
</evidence>
<gene>
    <name evidence="2" type="ORF">BJX63DRAFT_382649</name>
</gene>
<organism evidence="2 3">
    <name type="scientific">Aspergillus granulosus</name>
    <dbReference type="NCBI Taxonomy" id="176169"/>
    <lineage>
        <taxon>Eukaryota</taxon>
        <taxon>Fungi</taxon>
        <taxon>Dikarya</taxon>
        <taxon>Ascomycota</taxon>
        <taxon>Pezizomycotina</taxon>
        <taxon>Eurotiomycetes</taxon>
        <taxon>Eurotiomycetidae</taxon>
        <taxon>Eurotiales</taxon>
        <taxon>Aspergillaceae</taxon>
        <taxon>Aspergillus</taxon>
        <taxon>Aspergillus subgen. Nidulantes</taxon>
    </lineage>
</organism>
<sequence length="672" mass="75999">MLELNSVEDLARHDSYCHYRRGYWGDILLEKDIEWLSEACMLRMRGFKDDSAPHPSGIAIGECYLTPAGSYDAWDGLTISRTNENYYPNVDGFMVHATCWNMLHKVFATTRPENARLDHRRLYQTMLARLGHMNDIYIDWGDKRLYGGTEEFAEQEWVPVPGYEWLVADPTKQGDFSELIREAMNPDPHLGYLPPDGYTPISDDPFARLPTEVHHMILELLPSQSVLNLFLSSRVFRVLSTNLPQTFWKSRICIDAPWAEIPSGYKNIWGKTGRVDYKALLLLLKNASSTLPTGRNPRYETWLSLMNRRRIWTCCEGILDAMEIGRKESGSVSHELEVLTSPRIARIRKPGISEIRKLVNGETYFRPRTLDQPTIRSLTVYFSEQTSIVGIEWQLEGEISGRLLGNKGTGVQSVALPPGLAITGILLSLGPASLSEETNRAVRGLGLLSADDDYIPCVKLGRWTDHDIVHVFRPEKAQPDATIVGIAGQFSKTSIIKFGILTADLINKTPAAVAPIVSNIDIYTRWHTNCIPPPNRYLQLHARHGISDFPLCDISPFDPPILENPAQYVNLQNRQIASIQTFYPRGERKEFGGFRFDFADGSHEVVHKDENDPAFHYLKEVAVFDVEAKETIAKLICYFDSNARRMAPSVLHGVEVSFASSQASRVYKLLIN</sequence>
<dbReference type="SUPFAM" id="SSF81383">
    <property type="entry name" value="F-box domain"/>
    <property type="match status" value="1"/>
</dbReference>